<accession>A0A8H7LKB7</accession>
<keyword evidence="1" id="KW-1133">Transmembrane helix</keyword>
<name>A0A8H7LKB7_9AGAM</name>
<dbReference type="AlphaFoldDB" id="A0A8H7LKB7"/>
<sequence length="382" mass="43137">MSLSYTDSSSHTESSRSKCATNDIPYEHEQLNQPGRLKAAYRRLSTSLGFKERFSLTFRMLNPPVVWLTLTLERKVIVFGGALLGFCISRLMMLAPSNVIHKTVPGEWYWYRQALYKPNIFMHIYMSILGGTLATLQFIPIIRRKMMIVHRINGWVVFLNLGIGSVTGSIVARRAFGGDLNSEAAYYTLGFMIGPAAMLGVFFVRVRVNVALHREWMLRKHGELDLHYALIHGKRIGTVSYSASVITARIITIMARAIISAIGTYYAMWRCDEITFLLEDPGTVQRSFPVCVNATRPKRTFVPVHASIHQEPINFGATYRVTFGMALWLAILIHLAGTELYVSHLGASQHAYAERWLQINLTKSYAKPAQIRMDTNEGGEKV</sequence>
<reference evidence="2" key="1">
    <citation type="submission" date="2020-09" db="EMBL/GenBank/DDBJ databases">
        <title>Comparative genome analyses of four rice-infecting Rhizoctonia solani isolates reveal extensive enrichment of homogalacturonan modification genes.</title>
        <authorList>
            <person name="Lee D.-Y."/>
            <person name="Jeon J."/>
            <person name="Kim K.-T."/>
            <person name="Cheong K."/>
            <person name="Song H."/>
            <person name="Choi G."/>
            <person name="Ko J."/>
            <person name="Opiyo S.O."/>
            <person name="Zuo S."/>
            <person name="Madhav S."/>
            <person name="Lee Y.-H."/>
            <person name="Wang G.-L."/>
        </authorList>
    </citation>
    <scope>NUCLEOTIDE SEQUENCE</scope>
    <source>
        <strain evidence="2">AG1-IA YN-7</strain>
    </source>
</reference>
<keyword evidence="1" id="KW-0472">Membrane</keyword>
<evidence type="ECO:0000313" key="3">
    <source>
        <dbReference type="Proteomes" id="UP000650582"/>
    </source>
</evidence>
<dbReference type="Proteomes" id="UP000650582">
    <property type="component" value="Unassembled WGS sequence"/>
</dbReference>
<proteinExistence type="predicted"/>
<protein>
    <submittedName>
        <fullName evidence="2">Uncharacterized protein</fullName>
    </submittedName>
</protein>
<evidence type="ECO:0000256" key="1">
    <source>
        <dbReference type="SAM" id="Phobius"/>
    </source>
</evidence>
<feature type="transmembrane region" description="Helical" evidence="1">
    <location>
        <begin position="317"/>
        <end position="336"/>
    </location>
</feature>
<feature type="transmembrane region" description="Helical" evidence="1">
    <location>
        <begin position="184"/>
        <end position="204"/>
    </location>
</feature>
<evidence type="ECO:0000313" key="2">
    <source>
        <dbReference type="EMBL" id="KAF8681180.1"/>
    </source>
</evidence>
<dbReference type="EMBL" id="JACYCC010000036">
    <property type="protein sequence ID" value="KAF8681180.1"/>
    <property type="molecule type" value="Genomic_DNA"/>
</dbReference>
<keyword evidence="1" id="KW-0812">Transmembrane</keyword>
<feature type="transmembrane region" description="Helical" evidence="1">
    <location>
        <begin position="154"/>
        <end position="172"/>
    </location>
</feature>
<feature type="transmembrane region" description="Helical" evidence="1">
    <location>
        <begin position="76"/>
        <end position="100"/>
    </location>
</feature>
<organism evidence="2 3">
    <name type="scientific">Rhizoctonia solani</name>
    <dbReference type="NCBI Taxonomy" id="456999"/>
    <lineage>
        <taxon>Eukaryota</taxon>
        <taxon>Fungi</taxon>
        <taxon>Dikarya</taxon>
        <taxon>Basidiomycota</taxon>
        <taxon>Agaricomycotina</taxon>
        <taxon>Agaricomycetes</taxon>
        <taxon>Cantharellales</taxon>
        <taxon>Ceratobasidiaceae</taxon>
        <taxon>Rhizoctonia</taxon>
    </lineage>
</organism>
<comment type="caution">
    <text evidence="2">The sequence shown here is derived from an EMBL/GenBank/DDBJ whole genome shotgun (WGS) entry which is preliminary data.</text>
</comment>
<feature type="transmembrane region" description="Helical" evidence="1">
    <location>
        <begin position="120"/>
        <end position="142"/>
    </location>
</feature>
<gene>
    <name evidence="2" type="ORF">RHS04_03187</name>
</gene>